<accession>A0AA87QIK7</accession>
<protein>
    <recommendedName>
        <fullName evidence="3">DUF4432 domain-containing protein</fullName>
    </recommendedName>
</protein>
<name>A0AA87QIK7_RHIRH</name>
<proteinExistence type="predicted"/>
<evidence type="ECO:0000313" key="2">
    <source>
        <dbReference type="Proteomes" id="UP000026941"/>
    </source>
</evidence>
<sequence length="335" mass="37168">MFLVLAMENIVDINLRKKTPDLRAVADIRLATLEDGPGRGQRILIARNASGIAFEVAVDRGFDIANLFFKGTNIGWHSPTQMRFPVSDPGSEDGWAFMRNFDGFLVTCGLDHISRPREIDISHYNHPHLKTKTMPQHGRISTEKARLVCYGVDPNSSEIYCEGIVRQASVFGETLELHRRITLPVVSSVLTIEDTVTNRSFYPTRHAILYHLNFGYPFLDENLQVTGVPEPLLNSLRLDPPLPSDSYGERVDFVDSSEVAKGIVLANVDLGLSVGLSFNRGDLTKLAIWRAYQSGVFALGIEPRTDTAESRPFLIPGAACKYSLQLAITSCVCCE</sequence>
<reference evidence="1 2" key="1">
    <citation type="submission" date="2014-05" db="EMBL/GenBank/DDBJ databases">
        <title>Whole genome shotgun sequence of Rhizobium rhizogenes NBRC 13257.</title>
        <authorList>
            <person name="Katano-Makiyama Y."/>
            <person name="Hosoyama A."/>
            <person name="Hashimoto M."/>
            <person name="Hosoyama Y."/>
            <person name="Noguchi M."/>
            <person name="Tsuchikane K."/>
            <person name="Kimura A."/>
            <person name="Ohji S."/>
            <person name="Ichikawa N."/>
            <person name="Yamazoe A."/>
            <person name="Fujita N."/>
        </authorList>
    </citation>
    <scope>NUCLEOTIDE SEQUENCE [LARGE SCALE GENOMIC DNA]</scope>
    <source>
        <strain evidence="1 2">NBRC 13257</strain>
    </source>
</reference>
<dbReference type="InterPro" id="IPR014718">
    <property type="entry name" value="GH-type_carb-bd"/>
</dbReference>
<comment type="caution">
    <text evidence="1">The sequence shown here is derived from an EMBL/GenBank/DDBJ whole genome shotgun (WGS) entry which is preliminary data.</text>
</comment>
<organism evidence="1 2">
    <name type="scientific">Rhizobium rhizogenes NBRC 13257</name>
    <dbReference type="NCBI Taxonomy" id="1220581"/>
    <lineage>
        <taxon>Bacteria</taxon>
        <taxon>Pseudomonadati</taxon>
        <taxon>Pseudomonadota</taxon>
        <taxon>Alphaproteobacteria</taxon>
        <taxon>Hyphomicrobiales</taxon>
        <taxon>Rhizobiaceae</taxon>
        <taxon>Rhizobium/Agrobacterium group</taxon>
        <taxon>Rhizobium</taxon>
    </lineage>
</organism>
<evidence type="ECO:0008006" key="3">
    <source>
        <dbReference type="Google" id="ProtNLM"/>
    </source>
</evidence>
<dbReference type="Gene3D" id="2.70.98.10">
    <property type="match status" value="1"/>
</dbReference>
<dbReference type="CDD" id="cd09023">
    <property type="entry name" value="Aldose_epim_Ec_c4013"/>
    <property type="match status" value="1"/>
</dbReference>
<evidence type="ECO:0000313" key="1">
    <source>
        <dbReference type="EMBL" id="GAJ95543.1"/>
    </source>
</evidence>
<dbReference type="GO" id="GO:0030246">
    <property type="term" value="F:carbohydrate binding"/>
    <property type="evidence" value="ECO:0007669"/>
    <property type="project" value="InterPro"/>
</dbReference>
<dbReference type="AlphaFoldDB" id="A0AA87QIK7"/>
<dbReference type="RefSeq" id="WP_234711737.1">
    <property type="nucleotide sequence ID" value="NZ_BAYX01000012.1"/>
</dbReference>
<gene>
    <name evidence="1" type="ORF">RRH01S_12_01000</name>
</gene>
<dbReference type="Proteomes" id="UP000026941">
    <property type="component" value="Unassembled WGS sequence"/>
</dbReference>
<dbReference type="EMBL" id="BAYX01000012">
    <property type="protein sequence ID" value="GAJ95543.1"/>
    <property type="molecule type" value="Genomic_DNA"/>
</dbReference>
<dbReference type="Pfam" id="PF14486">
    <property type="entry name" value="DUF4432"/>
    <property type="match status" value="1"/>
</dbReference>
<dbReference type="InterPro" id="IPR027839">
    <property type="entry name" value="DUF4432"/>
</dbReference>